<gene>
    <name evidence="2" type="ORF">HELGO_WM26070</name>
</gene>
<protein>
    <recommendedName>
        <fullName evidence="1">TIR domain-containing protein</fullName>
    </recommendedName>
</protein>
<feature type="domain" description="TIR" evidence="1">
    <location>
        <begin position="1"/>
        <end position="148"/>
    </location>
</feature>
<dbReference type="Pfam" id="PF13676">
    <property type="entry name" value="TIR_2"/>
    <property type="match status" value="1"/>
</dbReference>
<sequence length="449" mass="51104">MPDIFVSYAHIDNQPFHEGKPGWISQFIEHLRNETSRRMGRAEHYSLWMDFRLNANDAVTPAIEKQLGDAKLLLVMMSKGWLESEWCVKELEYFCAQHPEAAQNGQIFIIDQDGLPRDEKPVITHDLLSYPFYEKTIQQQIRQLGYPLPQPNHQSYFDRLVDMSHQLATALKTPAPVFTQPANQTTSTPTVYVAPVNDSLFDQRNILISELNQYGIQALPTHNRHENDMDSTLATCSHFIQLLDDDYSQGIPFNQHFCAGQSNKPILQWHDPTLKASSNPEQQELLSGKTVIVCELSDFIRQVREAVIPKQPAEKPSLNGQADKLIFVQSSPDDFQYARQIAGNLKTQGFGIALPRYEGDAARIRKSIERGYQHCDILLVLQQRASADVVEDYLSDAQVYTRKSPPILICQCQEAEELFFMPPGVRMLPCNGSFDSDCLTQFLETEEAQ</sequence>
<dbReference type="InterPro" id="IPR035897">
    <property type="entry name" value="Toll_tir_struct_dom_sf"/>
</dbReference>
<proteinExistence type="predicted"/>
<dbReference type="PROSITE" id="PS50104">
    <property type="entry name" value="TIR"/>
    <property type="match status" value="1"/>
</dbReference>
<organism evidence="2">
    <name type="scientific">uncultured Thiotrichaceae bacterium</name>
    <dbReference type="NCBI Taxonomy" id="298394"/>
    <lineage>
        <taxon>Bacteria</taxon>
        <taxon>Pseudomonadati</taxon>
        <taxon>Pseudomonadota</taxon>
        <taxon>Gammaproteobacteria</taxon>
        <taxon>Thiotrichales</taxon>
        <taxon>Thiotrichaceae</taxon>
        <taxon>environmental samples</taxon>
    </lineage>
</organism>
<dbReference type="InterPro" id="IPR000157">
    <property type="entry name" value="TIR_dom"/>
</dbReference>
<dbReference type="EMBL" id="CACVAT010000605">
    <property type="protein sequence ID" value="CAA6830607.1"/>
    <property type="molecule type" value="Genomic_DNA"/>
</dbReference>
<name>A0A6S6UKR4_9GAMM</name>
<dbReference type="AlphaFoldDB" id="A0A6S6UKR4"/>
<evidence type="ECO:0000313" key="2">
    <source>
        <dbReference type="EMBL" id="CAA6830607.1"/>
    </source>
</evidence>
<dbReference type="Gene3D" id="3.40.50.10140">
    <property type="entry name" value="Toll/interleukin-1 receptor homology (TIR) domain"/>
    <property type="match status" value="1"/>
</dbReference>
<dbReference type="SUPFAM" id="SSF52200">
    <property type="entry name" value="Toll/Interleukin receptor TIR domain"/>
    <property type="match status" value="1"/>
</dbReference>
<evidence type="ECO:0000259" key="1">
    <source>
        <dbReference type="PROSITE" id="PS50104"/>
    </source>
</evidence>
<accession>A0A6S6UKR4</accession>
<dbReference type="GO" id="GO:0007165">
    <property type="term" value="P:signal transduction"/>
    <property type="evidence" value="ECO:0007669"/>
    <property type="project" value="InterPro"/>
</dbReference>
<reference evidence="2" key="1">
    <citation type="submission" date="2020-01" db="EMBL/GenBank/DDBJ databases">
        <authorList>
            <person name="Meier V. D."/>
            <person name="Meier V D."/>
        </authorList>
    </citation>
    <scope>NUCLEOTIDE SEQUENCE</scope>
    <source>
        <strain evidence="2">HLG_WM_MAG_09</strain>
    </source>
</reference>